<evidence type="ECO:0000313" key="3">
    <source>
        <dbReference type="EMBL" id="GLR89588.1"/>
    </source>
</evidence>
<gene>
    <name evidence="3" type="ORF">GCM10007857_63010</name>
</gene>
<organism evidence="3 4">
    <name type="scientific">Bradyrhizobium iriomotense</name>
    <dbReference type="NCBI Taxonomy" id="441950"/>
    <lineage>
        <taxon>Bacteria</taxon>
        <taxon>Pseudomonadati</taxon>
        <taxon>Pseudomonadota</taxon>
        <taxon>Alphaproteobacteria</taxon>
        <taxon>Hyphomicrobiales</taxon>
        <taxon>Nitrobacteraceae</taxon>
        <taxon>Bradyrhizobium</taxon>
    </lineage>
</organism>
<comment type="caution">
    <text evidence="3">The sequence shown here is derived from an EMBL/GenBank/DDBJ whole genome shotgun (WGS) entry which is preliminary data.</text>
</comment>
<protein>
    <submittedName>
        <fullName evidence="3">Uncharacterized protein</fullName>
    </submittedName>
</protein>
<keyword evidence="2" id="KW-0732">Signal</keyword>
<evidence type="ECO:0000313" key="4">
    <source>
        <dbReference type="Proteomes" id="UP001156905"/>
    </source>
</evidence>
<reference evidence="4" key="1">
    <citation type="journal article" date="2019" name="Int. J. Syst. Evol. Microbiol.">
        <title>The Global Catalogue of Microorganisms (GCM) 10K type strain sequencing project: providing services to taxonomists for standard genome sequencing and annotation.</title>
        <authorList>
            <consortium name="The Broad Institute Genomics Platform"/>
            <consortium name="The Broad Institute Genome Sequencing Center for Infectious Disease"/>
            <person name="Wu L."/>
            <person name="Ma J."/>
        </authorList>
    </citation>
    <scope>NUCLEOTIDE SEQUENCE [LARGE SCALE GENOMIC DNA]</scope>
    <source>
        <strain evidence="4">NBRC 102520</strain>
    </source>
</reference>
<accession>A0ABQ6BBP1</accession>
<sequence>MRTTALAILAATLVAALTIQTASANQRHHVRKAPVPAPASQSFRDSNAAVWPTEPRELDWWRYSTGSLSAPAGR</sequence>
<keyword evidence="4" id="KW-1185">Reference proteome</keyword>
<name>A0ABQ6BBP1_9BRAD</name>
<evidence type="ECO:0000256" key="1">
    <source>
        <dbReference type="SAM" id="MobiDB-lite"/>
    </source>
</evidence>
<dbReference type="Proteomes" id="UP001156905">
    <property type="component" value="Unassembled WGS sequence"/>
</dbReference>
<feature type="region of interest" description="Disordered" evidence="1">
    <location>
        <begin position="24"/>
        <end position="48"/>
    </location>
</feature>
<proteinExistence type="predicted"/>
<feature type="signal peptide" evidence="2">
    <location>
        <begin position="1"/>
        <end position="24"/>
    </location>
</feature>
<evidence type="ECO:0000256" key="2">
    <source>
        <dbReference type="SAM" id="SignalP"/>
    </source>
</evidence>
<feature type="chain" id="PRO_5045867270" evidence="2">
    <location>
        <begin position="25"/>
        <end position="74"/>
    </location>
</feature>
<dbReference type="EMBL" id="BSOW01000026">
    <property type="protein sequence ID" value="GLR89588.1"/>
    <property type="molecule type" value="Genomic_DNA"/>
</dbReference>